<gene>
    <name evidence="2" type="ORF">K7G82_22265</name>
</gene>
<proteinExistence type="predicted"/>
<dbReference type="InterPro" id="IPR025230">
    <property type="entry name" value="DUF4172"/>
</dbReference>
<dbReference type="Pfam" id="PF13776">
    <property type="entry name" value="DUF4172"/>
    <property type="match status" value="1"/>
</dbReference>
<dbReference type="InterPro" id="IPR040198">
    <property type="entry name" value="Fido_containing"/>
</dbReference>
<evidence type="ECO:0000313" key="2">
    <source>
        <dbReference type="EMBL" id="MBY8825045.1"/>
    </source>
</evidence>
<dbReference type="EMBL" id="JAINVV010000011">
    <property type="protein sequence ID" value="MBY8825045.1"/>
    <property type="molecule type" value="Genomic_DNA"/>
</dbReference>
<feature type="domain" description="Fido" evidence="1">
    <location>
        <begin position="113"/>
        <end position="269"/>
    </location>
</feature>
<dbReference type="SUPFAM" id="SSF140931">
    <property type="entry name" value="Fic-like"/>
    <property type="match status" value="1"/>
</dbReference>
<dbReference type="PANTHER" id="PTHR13504">
    <property type="entry name" value="FIDO DOMAIN-CONTAINING PROTEIN DDB_G0283145"/>
    <property type="match status" value="1"/>
</dbReference>
<dbReference type="PROSITE" id="PS51459">
    <property type="entry name" value="FIDO"/>
    <property type="match status" value="1"/>
</dbReference>
<evidence type="ECO:0000313" key="3">
    <source>
        <dbReference type="Proteomes" id="UP000706039"/>
    </source>
</evidence>
<reference evidence="2 3" key="1">
    <citation type="submission" date="2021-08" db="EMBL/GenBank/DDBJ databases">
        <authorList>
            <person name="Tuo L."/>
        </authorList>
    </citation>
    <scope>NUCLEOTIDE SEQUENCE [LARGE SCALE GENOMIC DNA]</scope>
    <source>
        <strain evidence="2 3">JCM 31229</strain>
    </source>
</reference>
<dbReference type="RefSeq" id="WP_222992152.1">
    <property type="nucleotide sequence ID" value="NZ_JAINVV010000011.1"/>
</dbReference>
<dbReference type="Gene3D" id="1.10.10.10">
    <property type="entry name" value="Winged helix-like DNA-binding domain superfamily/Winged helix DNA-binding domain"/>
    <property type="match status" value="1"/>
</dbReference>
<dbReference type="PANTHER" id="PTHR13504:SF33">
    <property type="entry name" value="FIC FAMILY PROTEIN"/>
    <property type="match status" value="1"/>
</dbReference>
<dbReference type="InterPro" id="IPR036388">
    <property type="entry name" value="WH-like_DNA-bd_sf"/>
</dbReference>
<protein>
    <submittedName>
        <fullName evidence="2">Fic family protein</fullName>
    </submittedName>
</protein>
<dbReference type="Proteomes" id="UP000706039">
    <property type="component" value="Unassembled WGS sequence"/>
</dbReference>
<accession>A0ABS7PWL9</accession>
<evidence type="ECO:0000259" key="1">
    <source>
        <dbReference type="PROSITE" id="PS51459"/>
    </source>
</evidence>
<dbReference type="InterPro" id="IPR036597">
    <property type="entry name" value="Fido-like_dom_sf"/>
</dbReference>
<comment type="caution">
    <text evidence="2">The sequence shown here is derived from an EMBL/GenBank/DDBJ whole genome shotgun (WGS) entry which is preliminary data.</text>
</comment>
<keyword evidence="3" id="KW-1185">Reference proteome</keyword>
<organism evidence="2 3">
    <name type="scientific">Sphingomonas colocasiae</name>
    <dbReference type="NCBI Taxonomy" id="1848973"/>
    <lineage>
        <taxon>Bacteria</taxon>
        <taxon>Pseudomonadati</taxon>
        <taxon>Pseudomonadota</taxon>
        <taxon>Alphaproteobacteria</taxon>
        <taxon>Sphingomonadales</taxon>
        <taxon>Sphingomonadaceae</taxon>
        <taxon>Sphingomonas</taxon>
    </lineage>
</organism>
<dbReference type="InterPro" id="IPR003812">
    <property type="entry name" value="Fido"/>
</dbReference>
<name>A0ABS7PWL9_9SPHN</name>
<sequence length="376" mass="41810">MPWNWEQPGWPDFTWDAAALTAREARFLRETGIQIGSIRHFDEHIRTGIIVDMMTGEALDTSAIEGEVLNRDSVQSSLLRNFGLATDNRRVPPAERGIAEMMTDLYLGFGKPLSHTVMHAWHRMLMQGRIDLHGIGGYRTGGDPMQVVSGYVHQPKIHFEAPPARAVPGEMDRFIAWFASTAPDGSNPLPALTRAGLAHLHFVSIHPYEDGNGRIARALAVKALAQAAGQPSLLSLSHVIHGDRRSYYDALEANNKHVAVTDWLVYFADTILEAQGHTQHLIDFLISKTKLYDRVRDMLNDRQARVVERMFREGPGGFEGGLSAANYISITRAPRATATRDLQDLVEKGVLTVTGVLKSTRYHLNIGDGDEDLRHP</sequence>
<dbReference type="Pfam" id="PF02661">
    <property type="entry name" value="Fic"/>
    <property type="match status" value="1"/>
</dbReference>
<dbReference type="Gene3D" id="1.10.3290.10">
    <property type="entry name" value="Fido-like domain"/>
    <property type="match status" value="1"/>
</dbReference>